<evidence type="ECO:0000256" key="3">
    <source>
        <dbReference type="ARBA" id="ARBA00004229"/>
    </source>
</evidence>
<feature type="domain" description="3-dehydroquinate synthase C-terminal" evidence="16">
    <location>
        <begin position="217"/>
        <end position="361"/>
    </location>
</feature>
<dbReference type="HAMAP" id="MF_00110">
    <property type="entry name" value="DHQ_synthase"/>
    <property type="match status" value="1"/>
</dbReference>
<dbReference type="Pfam" id="PF24621">
    <property type="entry name" value="DHQS_C"/>
    <property type="match status" value="1"/>
</dbReference>
<keyword evidence="7" id="KW-0028">Amino-acid biosynthesis</keyword>
<evidence type="ECO:0000259" key="16">
    <source>
        <dbReference type="Pfam" id="PF24621"/>
    </source>
</evidence>
<dbReference type="Gene3D" id="3.40.50.1970">
    <property type="match status" value="1"/>
</dbReference>
<dbReference type="GO" id="GO:0003856">
    <property type="term" value="F:3-dehydroquinate synthase activity"/>
    <property type="evidence" value="ECO:0007669"/>
    <property type="project" value="UniProtKB-EC"/>
</dbReference>
<evidence type="ECO:0000256" key="4">
    <source>
        <dbReference type="ARBA" id="ARBA00004661"/>
    </source>
</evidence>
<evidence type="ECO:0000256" key="7">
    <source>
        <dbReference type="ARBA" id="ARBA00022605"/>
    </source>
</evidence>
<keyword evidence="8" id="KW-0479">Metal-binding</keyword>
<keyword evidence="18" id="KW-1185">Reference proteome</keyword>
<accession>A0AAD7UR19</accession>
<evidence type="ECO:0000256" key="1">
    <source>
        <dbReference type="ARBA" id="ARBA00001393"/>
    </source>
</evidence>
<sequence>MRSVVLLSLLVVVQKTPVGLGLVVSGPSSARAEKRTASLTVPVELGERGYPIYIGPGLLEAGAWCSHISGRRVGVVTNEVVGPLYLSACVAALEGAGKEVVSLVLPDGEEHKSMKQLERTLDFALESKLDRASCLVALGGGVIGDLVGFAAAVYQRGVDFVQIPTTLMAMVDSSVGGKTAVNHPRGKNMIGAFYQPICVVADVSLLDTLPDREFNSGLSEVIKYGLIRDAGFFEWQEANVGALVARDPSAVAHAVEQSCRNKAAVVAEDEREAGVRATLNLGHTFGHAVETCSGYGTYLHGEAVAIGTAMAADMSRRLGWIDEALERRAVDLLRAARLPTSAPRKMTPADFLDIMAHDKKVKDGQLRLILLKGELGSCVFTPDFDTAKLQETLHAFTTTTAALE</sequence>
<keyword evidence="10" id="KW-0057">Aromatic amino acid biosynthesis</keyword>
<evidence type="ECO:0000256" key="5">
    <source>
        <dbReference type="ARBA" id="ARBA00005412"/>
    </source>
</evidence>
<comment type="catalytic activity">
    <reaction evidence="1">
        <text>7-phospho-2-dehydro-3-deoxy-D-arabino-heptonate = 3-dehydroquinate + phosphate</text>
        <dbReference type="Rhea" id="RHEA:21968"/>
        <dbReference type="ChEBI" id="CHEBI:32364"/>
        <dbReference type="ChEBI" id="CHEBI:43474"/>
        <dbReference type="ChEBI" id="CHEBI:58394"/>
        <dbReference type="EC" id="4.2.3.4"/>
    </reaction>
</comment>
<evidence type="ECO:0000256" key="6">
    <source>
        <dbReference type="ARBA" id="ARBA00013031"/>
    </source>
</evidence>
<dbReference type="GO" id="GO:0008652">
    <property type="term" value="P:amino acid biosynthetic process"/>
    <property type="evidence" value="ECO:0007669"/>
    <property type="project" value="UniProtKB-KW"/>
</dbReference>
<feature type="chain" id="PRO_5042095647" description="3-dehydroquinate synthase, chloroplastic" evidence="14">
    <location>
        <begin position="22"/>
        <end position="404"/>
    </location>
</feature>
<dbReference type="FunFam" id="1.20.1090.10:FF:000002">
    <property type="entry name" value="3-dehydroquinate synthase"/>
    <property type="match status" value="1"/>
</dbReference>
<dbReference type="SUPFAM" id="SSF56796">
    <property type="entry name" value="Dehydroquinate synthase-like"/>
    <property type="match status" value="1"/>
</dbReference>
<dbReference type="GO" id="GO:0009507">
    <property type="term" value="C:chloroplast"/>
    <property type="evidence" value="ECO:0007669"/>
    <property type="project" value="UniProtKB-SubCell"/>
</dbReference>
<dbReference type="Gene3D" id="1.20.1090.10">
    <property type="entry name" value="Dehydroquinate synthase-like - alpha domain"/>
    <property type="match status" value="1"/>
</dbReference>
<feature type="domain" description="3-dehydroquinate synthase N-terminal" evidence="15">
    <location>
        <begin position="103"/>
        <end position="215"/>
    </location>
</feature>
<dbReference type="EC" id="4.2.3.4" evidence="6"/>
<dbReference type="InterPro" id="IPR016037">
    <property type="entry name" value="DHQ_synth_AroB"/>
</dbReference>
<evidence type="ECO:0000256" key="10">
    <source>
        <dbReference type="ARBA" id="ARBA00023141"/>
    </source>
</evidence>
<evidence type="ECO:0000256" key="8">
    <source>
        <dbReference type="ARBA" id="ARBA00022723"/>
    </source>
</evidence>
<dbReference type="InterPro" id="IPR056179">
    <property type="entry name" value="DHQS_C"/>
</dbReference>
<reference evidence="17" key="1">
    <citation type="submission" date="2023-01" db="EMBL/GenBank/DDBJ databases">
        <title>Metagenome sequencing of chrysophaentin producing Chrysophaeum taylorii.</title>
        <authorList>
            <person name="Davison J."/>
            <person name="Bewley C."/>
        </authorList>
    </citation>
    <scope>NUCLEOTIDE SEQUENCE</scope>
    <source>
        <strain evidence="17">NIES-1699</strain>
    </source>
</reference>
<dbReference type="GO" id="GO:0009423">
    <property type="term" value="P:chorismate biosynthetic process"/>
    <property type="evidence" value="ECO:0007669"/>
    <property type="project" value="UniProtKB-ARBA"/>
</dbReference>
<dbReference type="Pfam" id="PF01761">
    <property type="entry name" value="DHQ_synthase"/>
    <property type="match status" value="1"/>
</dbReference>
<evidence type="ECO:0000256" key="11">
    <source>
        <dbReference type="ARBA" id="ARBA00023239"/>
    </source>
</evidence>
<dbReference type="Proteomes" id="UP001230188">
    <property type="component" value="Unassembled WGS sequence"/>
</dbReference>
<evidence type="ECO:0000256" key="9">
    <source>
        <dbReference type="ARBA" id="ARBA00023027"/>
    </source>
</evidence>
<dbReference type="InterPro" id="IPR030960">
    <property type="entry name" value="DHQS/DOIS_N"/>
</dbReference>
<evidence type="ECO:0000313" key="18">
    <source>
        <dbReference type="Proteomes" id="UP001230188"/>
    </source>
</evidence>
<comment type="cofactor">
    <cofactor evidence="2">
        <name>NAD(+)</name>
        <dbReference type="ChEBI" id="CHEBI:57540"/>
    </cofactor>
</comment>
<protein>
    <recommendedName>
        <fullName evidence="13">3-dehydroquinate synthase, chloroplastic</fullName>
        <ecNumber evidence="6">4.2.3.4</ecNumber>
    </recommendedName>
</protein>
<evidence type="ECO:0000256" key="14">
    <source>
        <dbReference type="SAM" id="SignalP"/>
    </source>
</evidence>
<evidence type="ECO:0000256" key="2">
    <source>
        <dbReference type="ARBA" id="ARBA00001911"/>
    </source>
</evidence>
<dbReference type="PANTHER" id="PTHR43622:SF7">
    <property type="entry name" value="3-DEHYDROQUINATE SYNTHASE, CHLOROPLASTIC"/>
    <property type="match status" value="1"/>
</dbReference>
<comment type="similarity">
    <text evidence="5">Belongs to the sugar phosphate cyclases superfamily. Dehydroquinate synthase family.</text>
</comment>
<evidence type="ECO:0000313" key="17">
    <source>
        <dbReference type="EMBL" id="KAJ8614577.1"/>
    </source>
</evidence>
<feature type="signal peptide" evidence="14">
    <location>
        <begin position="1"/>
        <end position="21"/>
    </location>
</feature>
<dbReference type="AlphaFoldDB" id="A0AAD7UR19"/>
<proteinExistence type="inferred from homology"/>
<dbReference type="PANTHER" id="PTHR43622">
    <property type="entry name" value="3-DEHYDROQUINATE SYNTHASE"/>
    <property type="match status" value="1"/>
</dbReference>
<evidence type="ECO:0000259" key="15">
    <source>
        <dbReference type="Pfam" id="PF01761"/>
    </source>
</evidence>
<comment type="function">
    <text evidence="12">Catalyzes the second step in the shikimate pathway.</text>
</comment>
<evidence type="ECO:0000256" key="12">
    <source>
        <dbReference type="ARBA" id="ARBA00056090"/>
    </source>
</evidence>
<evidence type="ECO:0000256" key="13">
    <source>
        <dbReference type="ARBA" id="ARBA00068623"/>
    </source>
</evidence>
<dbReference type="FunFam" id="3.40.50.1970:FF:000001">
    <property type="entry name" value="3-dehydroquinate synthase"/>
    <property type="match status" value="1"/>
</dbReference>
<dbReference type="NCBIfam" id="TIGR01357">
    <property type="entry name" value="aroB"/>
    <property type="match status" value="1"/>
</dbReference>
<organism evidence="17 18">
    <name type="scientific">Chrysophaeum taylorii</name>
    <dbReference type="NCBI Taxonomy" id="2483200"/>
    <lineage>
        <taxon>Eukaryota</taxon>
        <taxon>Sar</taxon>
        <taxon>Stramenopiles</taxon>
        <taxon>Ochrophyta</taxon>
        <taxon>Pelagophyceae</taxon>
        <taxon>Pelagomonadales</taxon>
        <taxon>Pelagomonadaceae</taxon>
        <taxon>Chrysophaeum</taxon>
    </lineage>
</organism>
<comment type="subcellular location">
    <subcellularLocation>
        <location evidence="3">Plastid</location>
        <location evidence="3">Chloroplast</location>
    </subcellularLocation>
</comment>
<name>A0AAD7UR19_9STRA</name>
<dbReference type="InterPro" id="IPR050071">
    <property type="entry name" value="Dehydroquinate_synthase"/>
</dbReference>
<dbReference type="CDD" id="cd08195">
    <property type="entry name" value="DHQS"/>
    <property type="match status" value="1"/>
</dbReference>
<keyword evidence="9" id="KW-0520">NAD</keyword>
<comment type="pathway">
    <text evidence="4">Metabolic intermediate biosynthesis; chorismate biosynthesis; chorismate from D-erythrose 4-phosphate and phosphoenolpyruvate: step 2/7.</text>
</comment>
<comment type="caution">
    <text evidence="17">The sequence shown here is derived from an EMBL/GenBank/DDBJ whole genome shotgun (WGS) entry which is preliminary data.</text>
</comment>
<keyword evidence="14" id="KW-0732">Signal</keyword>
<keyword evidence="11" id="KW-0456">Lyase</keyword>
<gene>
    <name evidence="17" type="ORF">CTAYLR_004951</name>
</gene>
<dbReference type="GO" id="GO:0046872">
    <property type="term" value="F:metal ion binding"/>
    <property type="evidence" value="ECO:0007669"/>
    <property type="project" value="UniProtKB-KW"/>
</dbReference>
<dbReference type="EMBL" id="JAQMWT010000002">
    <property type="protein sequence ID" value="KAJ8614577.1"/>
    <property type="molecule type" value="Genomic_DNA"/>
</dbReference>
<dbReference type="GO" id="GO:0009073">
    <property type="term" value="P:aromatic amino acid family biosynthetic process"/>
    <property type="evidence" value="ECO:0007669"/>
    <property type="project" value="UniProtKB-KW"/>
</dbReference>